<evidence type="ECO:0000256" key="1">
    <source>
        <dbReference type="SAM" id="MobiDB-lite"/>
    </source>
</evidence>
<feature type="region of interest" description="Disordered" evidence="1">
    <location>
        <begin position="138"/>
        <end position="173"/>
    </location>
</feature>
<feature type="compositionally biased region" description="Acidic residues" evidence="1">
    <location>
        <begin position="138"/>
        <end position="167"/>
    </location>
</feature>
<proteinExistence type="predicted"/>
<accession>A0A0G4I097</accession>
<reference evidence="2" key="1">
    <citation type="submission" date="2014-11" db="EMBL/GenBank/DDBJ databases">
        <authorList>
            <person name="Otto D Thomas"/>
            <person name="Naeem Raeece"/>
        </authorList>
    </citation>
    <scope>NUCLEOTIDE SEQUENCE</scope>
</reference>
<organism evidence="2">
    <name type="scientific">Chromera velia CCMP2878</name>
    <dbReference type="NCBI Taxonomy" id="1169474"/>
    <lineage>
        <taxon>Eukaryota</taxon>
        <taxon>Sar</taxon>
        <taxon>Alveolata</taxon>
        <taxon>Colpodellida</taxon>
        <taxon>Chromeraceae</taxon>
        <taxon>Chromera</taxon>
    </lineage>
</organism>
<dbReference type="PhylomeDB" id="A0A0G4I097"/>
<evidence type="ECO:0000313" key="2">
    <source>
        <dbReference type="EMBL" id="CEM50268.1"/>
    </source>
</evidence>
<protein>
    <submittedName>
        <fullName evidence="2">Uncharacterized protein</fullName>
    </submittedName>
</protein>
<feature type="region of interest" description="Disordered" evidence="1">
    <location>
        <begin position="72"/>
        <end position="92"/>
    </location>
</feature>
<name>A0A0G4I097_9ALVE</name>
<dbReference type="VEuPathDB" id="CryptoDB:Cvel_34321"/>
<sequence length="173" mass="19238">MGKIPKSDVKPEIVIKKEEDLPGVKQEEGVAQLPSTSAAAAAAAVGPSPMVEEPFNDDDEEAPHFGVQVEVLSESNEEPVEDVQAPLADTGEDNEIDVIEKLFRDQQLDREEAMRVRSSGNSGSDRDEQIQLMLGYHEDDENSDMDFEESDEESFLELDVPNSEEEDRIIQDF</sequence>
<dbReference type="AlphaFoldDB" id="A0A0G4I097"/>
<gene>
    <name evidence="2" type="ORF">Cvel_34321</name>
</gene>
<dbReference type="EMBL" id="CDMZ01004610">
    <property type="protein sequence ID" value="CEM50268.1"/>
    <property type="molecule type" value="Genomic_DNA"/>
</dbReference>